<accession>A0A2N8KQJ1</accession>
<dbReference type="RefSeq" id="WP_102771662.1">
    <property type="nucleotide sequence ID" value="NZ_POQS01000001.1"/>
</dbReference>
<protein>
    <submittedName>
        <fullName evidence="1">Uncharacterized protein</fullName>
    </submittedName>
</protein>
<name>A0A2N8KQJ1_9BURK</name>
<comment type="caution">
    <text evidence="1">The sequence shown here is derived from an EMBL/GenBank/DDBJ whole genome shotgun (WGS) entry which is preliminary data.</text>
</comment>
<gene>
    <name evidence="1" type="ORF">C1I89_05075</name>
</gene>
<dbReference type="InterPro" id="IPR049847">
    <property type="entry name" value="CrpP-rel"/>
</dbReference>
<evidence type="ECO:0000313" key="2">
    <source>
        <dbReference type="Proteomes" id="UP000235994"/>
    </source>
</evidence>
<dbReference type="NCBIfam" id="NF041856">
    <property type="entry name" value="CrpP_rel_fam"/>
    <property type="match status" value="1"/>
</dbReference>
<dbReference type="Proteomes" id="UP000235994">
    <property type="component" value="Unassembled WGS sequence"/>
</dbReference>
<dbReference type="AlphaFoldDB" id="A0A2N8KQJ1"/>
<dbReference type="EMBL" id="POQS01000001">
    <property type="protein sequence ID" value="PND35734.1"/>
    <property type="molecule type" value="Genomic_DNA"/>
</dbReference>
<evidence type="ECO:0000313" key="1">
    <source>
        <dbReference type="EMBL" id="PND35734.1"/>
    </source>
</evidence>
<sequence>MDELIHKAGQEAARHGVPLSACPYMKAINMPGHTGESPSKWRAKLTSWEDGWRRETQARLADLKRRQQQQLSD</sequence>
<organism evidence="1 2">
    <name type="scientific">Achromobacter pulmonis</name>
    <dbReference type="NCBI Taxonomy" id="1389932"/>
    <lineage>
        <taxon>Bacteria</taxon>
        <taxon>Pseudomonadati</taxon>
        <taxon>Pseudomonadota</taxon>
        <taxon>Betaproteobacteria</taxon>
        <taxon>Burkholderiales</taxon>
        <taxon>Alcaligenaceae</taxon>
        <taxon>Achromobacter</taxon>
    </lineage>
</organism>
<reference evidence="1 2" key="1">
    <citation type="submission" date="2018-01" db="EMBL/GenBank/DDBJ databases">
        <title>The draft genome of an aniline degradation strain ANB-1.</title>
        <authorList>
            <person name="Zhang L."/>
            <person name="Jiang J."/>
        </authorList>
    </citation>
    <scope>NUCLEOTIDE SEQUENCE [LARGE SCALE GENOMIC DNA]</scope>
    <source>
        <strain evidence="1 2">ANB-1</strain>
    </source>
</reference>
<keyword evidence="2" id="KW-1185">Reference proteome</keyword>
<proteinExistence type="predicted"/>